<dbReference type="PROSITE" id="PS52002">
    <property type="entry name" value="SM"/>
    <property type="match status" value="1"/>
</dbReference>
<organism evidence="12 13">
    <name type="scientific">Cryptolaemus montrouzieri</name>
    <dbReference type="NCBI Taxonomy" id="559131"/>
    <lineage>
        <taxon>Eukaryota</taxon>
        <taxon>Metazoa</taxon>
        <taxon>Ecdysozoa</taxon>
        <taxon>Arthropoda</taxon>
        <taxon>Hexapoda</taxon>
        <taxon>Insecta</taxon>
        <taxon>Pterygota</taxon>
        <taxon>Neoptera</taxon>
        <taxon>Endopterygota</taxon>
        <taxon>Coleoptera</taxon>
        <taxon>Polyphaga</taxon>
        <taxon>Cucujiformia</taxon>
        <taxon>Coccinelloidea</taxon>
        <taxon>Coccinellidae</taxon>
        <taxon>Scymninae</taxon>
        <taxon>Scymnini</taxon>
        <taxon>Cryptolaemus</taxon>
    </lineage>
</organism>
<gene>
    <name evidence="12" type="ORF">HHI36_020287</name>
</gene>
<sequence>MTTVQNVKVSAEYRIGPLSILQDSVEHNIQILISCRNNKKLLARVKSFDKHMNMVLENVREMWTEEPRKGKGKSKKPIYKDRFMKKVFLRGDSILIVLRNPLTERDDVMTY</sequence>
<evidence type="ECO:0000313" key="12">
    <source>
        <dbReference type="EMBL" id="KAL3275528.1"/>
    </source>
</evidence>
<comment type="similarity">
    <text evidence="3 10">Belongs to the snRNP core protein family.</text>
</comment>
<accession>A0ABD2NA79</accession>
<dbReference type="SUPFAM" id="SSF50182">
    <property type="entry name" value="Sm-like ribonucleoproteins"/>
    <property type="match status" value="1"/>
</dbReference>
<evidence type="ECO:0000256" key="5">
    <source>
        <dbReference type="ARBA" id="ARBA00022664"/>
    </source>
</evidence>
<dbReference type="InterPro" id="IPR047575">
    <property type="entry name" value="Sm"/>
</dbReference>
<reference evidence="12 13" key="1">
    <citation type="journal article" date="2021" name="BMC Biol.">
        <title>Horizontally acquired antibacterial genes associated with adaptive radiation of ladybird beetles.</title>
        <authorList>
            <person name="Li H.S."/>
            <person name="Tang X.F."/>
            <person name="Huang Y.H."/>
            <person name="Xu Z.Y."/>
            <person name="Chen M.L."/>
            <person name="Du X.Y."/>
            <person name="Qiu B.Y."/>
            <person name="Chen P.T."/>
            <person name="Zhang W."/>
            <person name="Slipinski A."/>
            <person name="Escalona H.E."/>
            <person name="Waterhouse R.M."/>
            <person name="Zwick A."/>
            <person name="Pang H."/>
        </authorList>
    </citation>
    <scope>NUCLEOTIDE SEQUENCE [LARGE SCALE GENOMIC DNA]</scope>
    <source>
        <strain evidence="12">SYSU2018</strain>
    </source>
</reference>
<evidence type="ECO:0000256" key="4">
    <source>
        <dbReference type="ARBA" id="ARBA00022490"/>
    </source>
</evidence>
<dbReference type="GO" id="GO:0000398">
    <property type="term" value="P:mRNA splicing, via spliceosome"/>
    <property type="evidence" value="ECO:0007669"/>
    <property type="project" value="UniProtKB-ARBA"/>
</dbReference>
<evidence type="ECO:0000256" key="8">
    <source>
        <dbReference type="ARBA" id="ARBA00023242"/>
    </source>
</evidence>
<evidence type="ECO:0000313" key="13">
    <source>
        <dbReference type="Proteomes" id="UP001516400"/>
    </source>
</evidence>
<keyword evidence="4" id="KW-0963">Cytoplasm</keyword>
<protein>
    <recommendedName>
        <fullName evidence="10">Small nuclear ribonucleoprotein Sm D2</fullName>
        <shortName evidence="10">Sm-D2</shortName>
    </recommendedName>
    <alternativeName>
        <fullName evidence="10">snRNP core protein D2</fullName>
    </alternativeName>
</protein>
<evidence type="ECO:0000256" key="3">
    <source>
        <dbReference type="ARBA" id="ARBA00008146"/>
    </source>
</evidence>
<dbReference type="PANTHER" id="PTHR12777">
    <property type="entry name" value="SMALL NUCLEAR RIBONUCLEOPROTEIN SM D2"/>
    <property type="match status" value="1"/>
</dbReference>
<keyword evidence="8 10" id="KW-0539">Nucleus</keyword>
<proteinExistence type="inferred from homology"/>
<evidence type="ECO:0000256" key="2">
    <source>
        <dbReference type="ARBA" id="ARBA00004514"/>
    </source>
</evidence>
<keyword evidence="7 10" id="KW-0508">mRNA splicing</keyword>
<dbReference type="FunFam" id="2.30.30.100:FF:000069">
    <property type="entry name" value="Small nuclear ribonucleoprotein Sm D2"/>
    <property type="match status" value="1"/>
</dbReference>
<dbReference type="Proteomes" id="UP001516400">
    <property type="component" value="Unassembled WGS sequence"/>
</dbReference>
<evidence type="ECO:0000256" key="7">
    <source>
        <dbReference type="ARBA" id="ARBA00023187"/>
    </source>
</evidence>
<dbReference type="GO" id="GO:0005829">
    <property type="term" value="C:cytosol"/>
    <property type="evidence" value="ECO:0007669"/>
    <property type="project" value="UniProtKB-SubCell"/>
</dbReference>
<evidence type="ECO:0000256" key="10">
    <source>
        <dbReference type="RuleBase" id="RU365051"/>
    </source>
</evidence>
<dbReference type="CDD" id="cd01720">
    <property type="entry name" value="Sm_D2"/>
    <property type="match status" value="1"/>
</dbReference>
<dbReference type="AlphaFoldDB" id="A0ABD2NA79"/>
<keyword evidence="13" id="KW-1185">Reference proteome</keyword>
<evidence type="ECO:0000256" key="9">
    <source>
        <dbReference type="ARBA" id="ARBA00023274"/>
    </source>
</evidence>
<keyword evidence="5 10" id="KW-0507">mRNA processing</keyword>
<evidence type="ECO:0000256" key="1">
    <source>
        <dbReference type="ARBA" id="ARBA00004123"/>
    </source>
</evidence>
<name>A0ABD2NA79_9CUCU</name>
<dbReference type="GO" id="GO:0097525">
    <property type="term" value="C:spliceosomal snRNP complex"/>
    <property type="evidence" value="ECO:0007669"/>
    <property type="project" value="UniProtKB-ARBA"/>
</dbReference>
<dbReference type="GO" id="GO:0005689">
    <property type="term" value="C:U12-type spliceosomal complex"/>
    <property type="evidence" value="ECO:0007669"/>
    <property type="project" value="UniProtKB-ARBA"/>
</dbReference>
<dbReference type="Pfam" id="PF01423">
    <property type="entry name" value="LSM"/>
    <property type="match status" value="1"/>
</dbReference>
<dbReference type="InterPro" id="IPR027248">
    <property type="entry name" value="Sm_D2"/>
</dbReference>
<evidence type="ECO:0000259" key="11">
    <source>
        <dbReference type="PROSITE" id="PS52002"/>
    </source>
</evidence>
<dbReference type="SMART" id="SM00651">
    <property type="entry name" value="Sm"/>
    <property type="match status" value="1"/>
</dbReference>
<dbReference type="Gene3D" id="2.30.30.100">
    <property type="match status" value="1"/>
</dbReference>
<dbReference type="InterPro" id="IPR001163">
    <property type="entry name" value="Sm_dom_euk/arc"/>
</dbReference>
<feature type="domain" description="Sm" evidence="11">
    <location>
        <begin position="18"/>
        <end position="103"/>
    </location>
</feature>
<dbReference type="InterPro" id="IPR010920">
    <property type="entry name" value="LSM_dom_sf"/>
</dbReference>
<comment type="subcellular location">
    <subcellularLocation>
        <location evidence="2">Cytoplasm</location>
        <location evidence="2">Cytosol</location>
    </subcellularLocation>
    <subcellularLocation>
        <location evidence="1 10">Nucleus</location>
    </subcellularLocation>
</comment>
<comment type="caution">
    <text evidence="12">The sequence shown here is derived from an EMBL/GenBank/DDBJ whole genome shotgun (WGS) entry which is preliminary data.</text>
</comment>
<keyword evidence="6" id="KW-0747">Spliceosome</keyword>
<evidence type="ECO:0000256" key="6">
    <source>
        <dbReference type="ARBA" id="ARBA00022728"/>
    </source>
</evidence>
<dbReference type="EMBL" id="JABFTP020000083">
    <property type="protein sequence ID" value="KAL3275528.1"/>
    <property type="molecule type" value="Genomic_DNA"/>
</dbReference>
<keyword evidence="9 10" id="KW-0687">Ribonucleoprotein</keyword>